<keyword evidence="8 11" id="KW-0472">Membrane</keyword>
<keyword evidence="7 11" id="KW-1133">Transmembrane helix</keyword>
<feature type="transmembrane region" description="Helical" evidence="11">
    <location>
        <begin position="20"/>
        <end position="40"/>
    </location>
</feature>
<dbReference type="PROSITE" id="PS00409">
    <property type="entry name" value="PROKAR_NTER_METHYL"/>
    <property type="match status" value="1"/>
</dbReference>
<keyword evidence="5" id="KW-0997">Cell inner membrane</keyword>
<accession>A0A4P6WZG4</accession>
<evidence type="ECO:0000259" key="12">
    <source>
        <dbReference type="Pfam" id="PF12019"/>
    </source>
</evidence>
<dbReference type="GO" id="GO:0015627">
    <property type="term" value="C:type II protein secretion system complex"/>
    <property type="evidence" value="ECO:0007669"/>
    <property type="project" value="InterPro"/>
</dbReference>
<dbReference type="NCBIfam" id="TIGR02532">
    <property type="entry name" value="IV_pilin_GFxxxE"/>
    <property type="match status" value="1"/>
</dbReference>
<feature type="domain" description="General secretion pathway GspH" evidence="12">
    <location>
        <begin position="52"/>
        <end position="179"/>
    </location>
</feature>
<gene>
    <name evidence="13" type="ORF">HPF_16110</name>
</gene>
<protein>
    <recommendedName>
        <fullName evidence="2">Type II secretion system protein H</fullName>
    </recommendedName>
    <alternativeName>
        <fullName evidence="10">General secretion pathway protein H</fullName>
    </alternativeName>
</protein>
<evidence type="ECO:0000256" key="2">
    <source>
        <dbReference type="ARBA" id="ARBA00021549"/>
    </source>
</evidence>
<keyword evidence="6 11" id="KW-0812">Transmembrane</keyword>
<keyword evidence="14" id="KW-1185">Reference proteome</keyword>
<dbReference type="GO" id="GO:0015628">
    <property type="term" value="P:protein secretion by the type II secretion system"/>
    <property type="evidence" value="ECO:0007669"/>
    <property type="project" value="InterPro"/>
</dbReference>
<evidence type="ECO:0000256" key="11">
    <source>
        <dbReference type="SAM" id="Phobius"/>
    </source>
</evidence>
<dbReference type="KEGG" id="hpse:HPF_16110"/>
<evidence type="ECO:0000256" key="9">
    <source>
        <dbReference type="ARBA" id="ARBA00025772"/>
    </source>
</evidence>
<dbReference type="EMBL" id="CP037867">
    <property type="protein sequence ID" value="QBM29217.1"/>
    <property type="molecule type" value="Genomic_DNA"/>
</dbReference>
<dbReference type="InterPro" id="IPR022346">
    <property type="entry name" value="T2SS_GspH"/>
</dbReference>
<organism evidence="13 14">
    <name type="scientific">Hydrogenophaga pseudoflava</name>
    <name type="common">Pseudomonas carboxydoflava</name>
    <dbReference type="NCBI Taxonomy" id="47421"/>
    <lineage>
        <taxon>Bacteria</taxon>
        <taxon>Pseudomonadati</taxon>
        <taxon>Pseudomonadota</taxon>
        <taxon>Betaproteobacteria</taxon>
        <taxon>Burkholderiales</taxon>
        <taxon>Comamonadaceae</taxon>
        <taxon>Hydrogenophaga</taxon>
    </lineage>
</organism>
<name>A0A4P6WZG4_HYDPS</name>
<evidence type="ECO:0000313" key="13">
    <source>
        <dbReference type="EMBL" id="QBM29217.1"/>
    </source>
</evidence>
<evidence type="ECO:0000256" key="7">
    <source>
        <dbReference type="ARBA" id="ARBA00022989"/>
    </source>
</evidence>
<evidence type="ECO:0000256" key="3">
    <source>
        <dbReference type="ARBA" id="ARBA00022475"/>
    </source>
</evidence>
<evidence type="ECO:0000256" key="4">
    <source>
        <dbReference type="ARBA" id="ARBA00022481"/>
    </source>
</evidence>
<dbReference type="Gene3D" id="3.55.40.10">
    <property type="entry name" value="minor pseudopilin epsh domain"/>
    <property type="match status" value="1"/>
</dbReference>
<sequence length="188" mass="19810">MNHLPSPLTPSARQHGFTLVELVVTIALLAILTTLAAPSFSEVLRQWRRDSATRELSSTLQLARSESIKSSRQIVVCPSTDGESCADGTEWNTGWIVFVDDGAGTLANAGNQVVNTNERILKVVSAQSGVASITSSGGVEWMQFLPNGLMGSATTTLTVTPSGANANTKVDKVTVSRVGRVSVATELP</sequence>
<evidence type="ECO:0000256" key="6">
    <source>
        <dbReference type="ARBA" id="ARBA00022692"/>
    </source>
</evidence>
<evidence type="ECO:0000256" key="8">
    <source>
        <dbReference type="ARBA" id="ARBA00023136"/>
    </source>
</evidence>
<keyword evidence="3" id="KW-1003">Cell membrane</keyword>
<dbReference type="Pfam" id="PF12019">
    <property type="entry name" value="GspH"/>
    <property type="match status" value="1"/>
</dbReference>
<dbReference type="AlphaFoldDB" id="A0A4P6WZG4"/>
<evidence type="ECO:0000313" key="14">
    <source>
        <dbReference type="Proteomes" id="UP000293912"/>
    </source>
</evidence>
<comment type="similarity">
    <text evidence="9">Belongs to the GSP H family.</text>
</comment>
<dbReference type="Pfam" id="PF07963">
    <property type="entry name" value="N_methyl"/>
    <property type="match status" value="1"/>
</dbReference>
<comment type="subcellular location">
    <subcellularLocation>
        <location evidence="1">Cell inner membrane</location>
        <topology evidence="1">Single-pass membrane protein</topology>
    </subcellularLocation>
</comment>
<evidence type="ECO:0000256" key="1">
    <source>
        <dbReference type="ARBA" id="ARBA00004377"/>
    </source>
</evidence>
<keyword evidence="4" id="KW-0488">Methylation</keyword>
<dbReference type="RefSeq" id="WP_133158139.1">
    <property type="nucleotide sequence ID" value="NZ_CP037867.1"/>
</dbReference>
<dbReference type="GO" id="GO:0005886">
    <property type="term" value="C:plasma membrane"/>
    <property type="evidence" value="ECO:0007669"/>
    <property type="project" value="UniProtKB-SubCell"/>
</dbReference>
<reference evidence="13 14" key="1">
    <citation type="submission" date="2019-03" db="EMBL/GenBank/DDBJ databases">
        <authorList>
            <person name="Sebastian G."/>
            <person name="Baumann P."/>
            <person name="Ruckert C."/>
            <person name="Kalinowski J."/>
            <person name="Nebel B."/>
            <person name="Takors R."/>
            <person name="Blombach B."/>
        </authorList>
    </citation>
    <scope>NUCLEOTIDE SEQUENCE [LARGE SCALE GENOMIC DNA]</scope>
    <source>
        <strain evidence="13 14">DSM 1084</strain>
    </source>
</reference>
<dbReference type="SUPFAM" id="SSF54523">
    <property type="entry name" value="Pili subunits"/>
    <property type="match status" value="1"/>
</dbReference>
<proteinExistence type="inferred from homology"/>
<dbReference type="InterPro" id="IPR012902">
    <property type="entry name" value="N_methyl_site"/>
</dbReference>
<dbReference type="Proteomes" id="UP000293912">
    <property type="component" value="Chromosome"/>
</dbReference>
<dbReference type="InterPro" id="IPR045584">
    <property type="entry name" value="Pilin-like"/>
</dbReference>
<evidence type="ECO:0000256" key="5">
    <source>
        <dbReference type="ARBA" id="ARBA00022519"/>
    </source>
</evidence>
<evidence type="ECO:0000256" key="10">
    <source>
        <dbReference type="ARBA" id="ARBA00030775"/>
    </source>
</evidence>